<sequence length="87" mass="9498">MRIKISIFLILFCVSTAAFSVDIVNKDSQTYRIRYNDAGTEHNEILNAGKKNSSICGECEVYIQGIGTVQAAGSDKIVIQNGKAKVE</sequence>
<accession>A0A2N0B6K0</accession>
<gene>
    <name evidence="2" type="ORF">CH379_003960</name>
    <name evidence="3" type="ORF">CH379_14580</name>
</gene>
<evidence type="ECO:0000313" key="4">
    <source>
        <dbReference type="Proteomes" id="UP000232122"/>
    </source>
</evidence>
<dbReference type="Proteomes" id="UP000232122">
    <property type="component" value="Unassembled WGS sequence"/>
</dbReference>
<proteinExistence type="predicted"/>
<reference evidence="3" key="1">
    <citation type="submission" date="2017-07" db="EMBL/GenBank/DDBJ databases">
        <title>Leptospira spp. isolated from tropical soils.</title>
        <authorList>
            <person name="Thibeaux R."/>
            <person name="Iraola G."/>
            <person name="Ferres I."/>
            <person name="Bierque E."/>
            <person name="Girault D."/>
            <person name="Soupe-Gilbert M.-E."/>
            <person name="Picardeau M."/>
            <person name="Goarant C."/>
        </authorList>
    </citation>
    <scope>NUCLEOTIDE SEQUENCE [LARGE SCALE GENOMIC DNA]</scope>
    <source>
        <strain evidence="3">ATI7-C-A5</strain>
    </source>
</reference>
<dbReference type="EMBL" id="NPEF01000163">
    <property type="protein sequence ID" value="PJZ92177.1"/>
    <property type="molecule type" value="Genomic_DNA"/>
</dbReference>
<dbReference type="RefSeq" id="WP_100765405.1">
    <property type="nucleotide sequence ID" value="NZ_NPEF02000002.1"/>
</dbReference>
<name>A0A2N0B6K0_9LEPT</name>
<feature type="signal peptide" evidence="1">
    <location>
        <begin position="1"/>
        <end position="20"/>
    </location>
</feature>
<evidence type="ECO:0000313" key="2">
    <source>
        <dbReference type="EMBL" id="MDV6234785.1"/>
    </source>
</evidence>
<organism evidence="3">
    <name type="scientific">Leptospira ellisii</name>
    <dbReference type="NCBI Taxonomy" id="2023197"/>
    <lineage>
        <taxon>Bacteria</taxon>
        <taxon>Pseudomonadati</taxon>
        <taxon>Spirochaetota</taxon>
        <taxon>Spirochaetia</taxon>
        <taxon>Leptospirales</taxon>
        <taxon>Leptospiraceae</taxon>
        <taxon>Leptospira</taxon>
    </lineage>
</organism>
<evidence type="ECO:0000256" key="1">
    <source>
        <dbReference type="SAM" id="SignalP"/>
    </source>
</evidence>
<feature type="chain" id="PRO_5044577164" evidence="1">
    <location>
        <begin position="21"/>
        <end position="87"/>
    </location>
</feature>
<dbReference type="EMBL" id="NPEF02000002">
    <property type="protein sequence ID" value="MDV6234785.1"/>
    <property type="molecule type" value="Genomic_DNA"/>
</dbReference>
<protein>
    <submittedName>
        <fullName evidence="3">Uncharacterized protein</fullName>
    </submittedName>
</protein>
<dbReference type="OrthoDB" id="336134at2"/>
<comment type="caution">
    <text evidence="3">The sequence shown here is derived from an EMBL/GenBank/DDBJ whole genome shotgun (WGS) entry which is preliminary data.</text>
</comment>
<reference evidence="2" key="3">
    <citation type="submission" date="2023-10" db="EMBL/GenBank/DDBJ databases">
        <authorList>
            <person name="Picardeau M."/>
            <person name="Thibeaux R."/>
        </authorList>
    </citation>
    <scope>NUCLEOTIDE SEQUENCE</scope>
    <source>
        <strain evidence="2">ATI7-C-A5</strain>
    </source>
</reference>
<reference evidence="2 4" key="2">
    <citation type="journal article" date="2018" name="Microb. Genom.">
        <title>Deciphering the unexplored Leptospira diversity from soils uncovers genomic evolution to virulence.</title>
        <authorList>
            <person name="Thibeaux R."/>
            <person name="Iraola G."/>
            <person name="Ferres I."/>
            <person name="Bierque E."/>
            <person name="Girault D."/>
            <person name="Soupe-Gilbert M.E."/>
            <person name="Picardeau M."/>
            <person name="Goarant C."/>
        </authorList>
    </citation>
    <scope>NUCLEOTIDE SEQUENCE [LARGE SCALE GENOMIC DNA]</scope>
    <source>
        <strain evidence="2 4">ATI7-C-A5</strain>
    </source>
</reference>
<dbReference type="AlphaFoldDB" id="A0A2N0B6K0"/>
<keyword evidence="1" id="KW-0732">Signal</keyword>
<evidence type="ECO:0000313" key="3">
    <source>
        <dbReference type="EMBL" id="PJZ92177.1"/>
    </source>
</evidence>
<keyword evidence="4" id="KW-1185">Reference proteome</keyword>